<organism evidence="2 3">
    <name type="scientific">Candidatus Yanofskybacteria bacterium GW2011_GWE2_40_11</name>
    <dbReference type="NCBI Taxonomy" id="1619033"/>
    <lineage>
        <taxon>Bacteria</taxon>
        <taxon>Candidatus Yanofskyibacteriota</taxon>
    </lineage>
</organism>
<name>A0A0G0QLB1_9BACT</name>
<keyword evidence="1" id="KW-0472">Membrane</keyword>
<keyword evidence="1" id="KW-1133">Transmembrane helix</keyword>
<protein>
    <submittedName>
        <fullName evidence="2">Uncharacterized protein</fullName>
    </submittedName>
</protein>
<dbReference type="AlphaFoldDB" id="A0A0G0QLB1"/>
<feature type="transmembrane region" description="Helical" evidence="1">
    <location>
        <begin position="12"/>
        <end position="30"/>
    </location>
</feature>
<accession>A0A0G0QLB1</accession>
<sequence length="84" mass="9710">MSQERLKIYGIELRWIIVSIGWLIMCGIMYPDMKAIMPLWAFIIAMLLGAFWGWLLIVLALNPVLAFMKKTLTNALRVDVDDRP</sequence>
<dbReference type="EMBL" id="LBXZ01000001">
    <property type="protein sequence ID" value="KKR41209.1"/>
    <property type="molecule type" value="Genomic_DNA"/>
</dbReference>
<evidence type="ECO:0000313" key="3">
    <source>
        <dbReference type="Proteomes" id="UP000034072"/>
    </source>
</evidence>
<gene>
    <name evidence="2" type="ORF">UT75_C0001G0113</name>
</gene>
<reference evidence="2 3" key="1">
    <citation type="journal article" date="2015" name="Nature">
        <title>rRNA introns, odd ribosomes, and small enigmatic genomes across a large radiation of phyla.</title>
        <authorList>
            <person name="Brown C.T."/>
            <person name="Hug L.A."/>
            <person name="Thomas B.C."/>
            <person name="Sharon I."/>
            <person name="Castelle C.J."/>
            <person name="Singh A."/>
            <person name="Wilkins M.J."/>
            <person name="Williams K.H."/>
            <person name="Banfield J.F."/>
        </authorList>
    </citation>
    <scope>NUCLEOTIDE SEQUENCE [LARGE SCALE GENOMIC DNA]</scope>
</reference>
<evidence type="ECO:0000256" key="1">
    <source>
        <dbReference type="SAM" id="Phobius"/>
    </source>
</evidence>
<proteinExistence type="predicted"/>
<evidence type="ECO:0000313" key="2">
    <source>
        <dbReference type="EMBL" id="KKR41209.1"/>
    </source>
</evidence>
<comment type="caution">
    <text evidence="2">The sequence shown here is derived from an EMBL/GenBank/DDBJ whole genome shotgun (WGS) entry which is preliminary data.</text>
</comment>
<keyword evidence="1" id="KW-0812">Transmembrane</keyword>
<dbReference type="Proteomes" id="UP000034072">
    <property type="component" value="Unassembled WGS sequence"/>
</dbReference>
<feature type="transmembrane region" description="Helical" evidence="1">
    <location>
        <begin position="36"/>
        <end position="61"/>
    </location>
</feature>